<dbReference type="PANTHER" id="PTHR23502">
    <property type="entry name" value="MAJOR FACILITATOR SUPERFAMILY"/>
    <property type="match status" value="1"/>
</dbReference>
<feature type="region of interest" description="Disordered" evidence="6">
    <location>
        <begin position="1"/>
        <end position="49"/>
    </location>
</feature>
<gene>
    <name evidence="8" type="ORF">DNG_01441</name>
</gene>
<feature type="transmembrane region" description="Helical" evidence="7">
    <location>
        <begin position="375"/>
        <end position="397"/>
    </location>
</feature>
<feature type="transmembrane region" description="Helical" evidence="7">
    <location>
        <begin position="409"/>
        <end position="430"/>
    </location>
</feature>
<sequence>MDKRLEAGSMLPRPASTLYRITSLPPPPPPPKDEGYRPSTATTRRTSYSTTMSTRKTIIKYAAPGGRFAGTELSPQPSDDADDPLNWHQWKKELNLAALLLTACLASAMKTALIPANAELVSRYQTSYSAVVALTAAPLLVSAFSGMGSVVAAKVVGKRPVYLVSTVLMFVGSMWGMRTLGSYREAMAARVFQGLGWGAFDTLVLGSIYDTFFEHERGLRITAYNLLSTTITWGAPLFGGLASRNSGRFTVQFEIINSFFAIALPLLALGTAESNFDHAWSVSLQTPSTTRQFGTPNLIPRGPLRISKEDVMAYLKSIPPWGYRGFADTHTLLQAPRATVAPTTVLVAAATAIPHAALWSMAGTLALVFPRLSEAGLGSLMTGPVLFSAAIVAVSWLYRPYHARFNTVVNLVTLAAGTVLFLTGVLSFGLMTSKGLLSAETGDGSFNYPLLSFLLGLLAAGSATLDATVSPLIYSSSQYISSNLYACLRNSADMTAGVTALRTVVAGVVLQTVASAVEDGRGALAPNVTGLAGGQVLLAVVVGGIWAVFGEAVRRWDGRAMGLVDLSMLRKGGSFFEYD</sequence>
<dbReference type="EMBL" id="ONZQ02000002">
    <property type="protein sequence ID" value="SPN98396.1"/>
    <property type="molecule type" value="Genomic_DNA"/>
</dbReference>
<keyword evidence="3 7" id="KW-0812">Transmembrane</keyword>
<dbReference type="GO" id="GO:0016020">
    <property type="term" value="C:membrane"/>
    <property type="evidence" value="ECO:0007669"/>
    <property type="project" value="UniProtKB-SubCell"/>
</dbReference>
<feature type="transmembrane region" description="Helical" evidence="7">
    <location>
        <begin position="495"/>
        <end position="517"/>
    </location>
</feature>
<feature type="transmembrane region" description="Helical" evidence="7">
    <location>
        <begin position="529"/>
        <end position="549"/>
    </location>
</feature>
<dbReference type="InterPro" id="IPR011701">
    <property type="entry name" value="MFS"/>
</dbReference>
<evidence type="ECO:0000256" key="7">
    <source>
        <dbReference type="SAM" id="Phobius"/>
    </source>
</evidence>
<feature type="compositionally biased region" description="Low complexity" evidence="6">
    <location>
        <begin position="37"/>
        <end position="49"/>
    </location>
</feature>
<feature type="transmembrane region" description="Helical" evidence="7">
    <location>
        <begin position="160"/>
        <end position="177"/>
    </location>
</feature>
<dbReference type="PANTHER" id="PTHR23502:SF68">
    <property type="entry name" value="MULTIDRUG TRANSPORTER, PUTATIVE (AFU_ORTHOLOGUE AFUA_3G01120)-RELATED"/>
    <property type="match status" value="1"/>
</dbReference>
<comment type="caution">
    <text evidence="8">The sequence shown here is derived from an EMBL/GenBank/DDBJ whole genome shotgun (WGS) entry which is preliminary data.</text>
</comment>
<evidence type="ECO:0000313" key="8">
    <source>
        <dbReference type="EMBL" id="SPN98396.1"/>
    </source>
</evidence>
<dbReference type="Gene3D" id="1.20.1250.20">
    <property type="entry name" value="MFS general substrate transporter like domains"/>
    <property type="match status" value="1"/>
</dbReference>
<evidence type="ECO:0000256" key="5">
    <source>
        <dbReference type="ARBA" id="ARBA00023136"/>
    </source>
</evidence>
<evidence type="ECO:0000256" key="2">
    <source>
        <dbReference type="ARBA" id="ARBA00008335"/>
    </source>
</evidence>
<evidence type="ECO:0000256" key="4">
    <source>
        <dbReference type="ARBA" id="ARBA00022989"/>
    </source>
</evidence>
<reference evidence="8" key="1">
    <citation type="submission" date="2018-03" db="EMBL/GenBank/DDBJ databases">
        <authorList>
            <person name="Guldener U."/>
        </authorList>
    </citation>
    <scope>NUCLEOTIDE SEQUENCE</scope>
</reference>
<dbReference type="InterPro" id="IPR036259">
    <property type="entry name" value="MFS_trans_sf"/>
</dbReference>
<feature type="transmembrane region" description="Helical" evidence="7">
    <location>
        <begin position="249"/>
        <end position="269"/>
    </location>
</feature>
<accession>A0AAE8MT13</accession>
<dbReference type="AlphaFoldDB" id="A0AAE8MT13"/>
<evidence type="ECO:0000313" key="9">
    <source>
        <dbReference type="Proteomes" id="UP001187682"/>
    </source>
</evidence>
<organism evidence="8 9">
    <name type="scientific">Cephalotrichum gorgonifer</name>
    <dbReference type="NCBI Taxonomy" id="2041049"/>
    <lineage>
        <taxon>Eukaryota</taxon>
        <taxon>Fungi</taxon>
        <taxon>Dikarya</taxon>
        <taxon>Ascomycota</taxon>
        <taxon>Pezizomycotina</taxon>
        <taxon>Sordariomycetes</taxon>
        <taxon>Hypocreomycetidae</taxon>
        <taxon>Microascales</taxon>
        <taxon>Microascaceae</taxon>
        <taxon>Cephalotrichum</taxon>
    </lineage>
</organism>
<feature type="transmembrane region" description="Helical" evidence="7">
    <location>
        <begin position="96"/>
        <end position="116"/>
    </location>
</feature>
<keyword evidence="9" id="KW-1185">Reference proteome</keyword>
<name>A0AAE8MT13_9PEZI</name>
<protein>
    <recommendedName>
        <fullName evidence="10">MFS_1 domain-containing protein</fullName>
    </recommendedName>
</protein>
<feature type="transmembrane region" description="Helical" evidence="7">
    <location>
        <begin position="450"/>
        <end position="474"/>
    </location>
</feature>
<dbReference type="SUPFAM" id="SSF103473">
    <property type="entry name" value="MFS general substrate transporter"/>
    <property type="match status" value="1"/>
</dbReference>
<evidence type="ECO:0000256" key="1">
    <source>
        <dbReference type="ARBA" id="ARBA00004141"/>
    </source>
</evidence>
<dbReference type="GO" id="GO:0022857">
    <property type="term" value="F:transmembrane transporter activity"/>
    <property type="evidence" value="ECO:0007669"/>
    <property type="project" value="InterPro"/>
</dbReference>
<evidence type="ECO:0000256" key="6">
    <source>
        <dbReference type="SAM" id="MobiDB-lite"/>
    </source>
</evidence>
<proteinExistence type="inferred from homology"/>
<feature type="transmembrane region" description="Helical" evidence="7">
    <location>
        <begin position="345"/>
        <end position="369"/>
    </location>
</feature>
<feature type="transmembrane region" description="Helical" evidence="7">
    <location>
        <begin position="189"/>
        <end position="209"/>
    </location>
</feature>
<feature type="transmembrane region" description="Helical" evidence="7">
    <location>
        <begin position="221"/>
        <end position="243"/>
    </location>
</feature>
<dbReference type="Proteomes" id="UP001187682">
    <property type="component" value="Unassembled WGS sequence"/>
</dbReference>
<keyword evidence="4 7" id="KW-1133">Transmembrane helix</keyword>
<dbReference type="Pfam" id="PF07690">
    <property type="entry name" value="MFS_1"/>
    <property type="match status" value="1"/>
</dbReference>
<evidence type="ECO:0000256" key="3">
    <source>
        <dbReference type="ARBA" id="ARBA00022692"/>
    </source>
</evidence>
<comment type="subcellular location">
    <subcellularLocation>
        <location evidence="1">Membrane</location>
        <topology evidence="1">Multi-pass membrane protein</topology>
    </subcellularLocation>
</comment>
<evidence type="ECO:0008006" key="10">
    <source>
        <dbReference type="Google" id="ProtNLM"/>
    </source>
</evidence>
<keyword evidence="5 7" id="KW-0472">Membrane</keyword>
<comment type="similarity">
    <text evidence="2">Belongs to the major facilitator superfamily.</text>
</comment>
<feature type="transmembrane region" description="Helical" evidence="7">
    <location>
        <begin position="128"/>
        <end position="153"/>
    </location>
</feature>